<dbReference type="PANTHER" id="PTHR39398:SF1">
    <property type="entry name" value="CSN8_PSMD8_EIF3K DOMAIN-CONTAINING PROTEIN"/>
    <property type="match status" value="1"/>
</dbReference>
<dbReference type="AlphaFoldDB" id="A0A9P8IFC5"/>
<evidence type="ECO:0008006" key="4">
    <source>
        <dbReference type="Google" id="ProtNLM"/>
    </source>
</evidence>
<reference evidence="2" key="1">
    <citation type="submission" date="2021-03" db="EMBL/GenBank/DDBJ databases">
        <title>Comparative genomics and phylogenomic investigation of the class Geoglossomycetes provide insights into ecological specialization and systematics.</title>
        <authorList>
            <person name="Melie T."/>
            <person name="Pirro S."/>
            <person name="Miller A.N."/>
            <person name="Quandt A."/>
        </authorList>
    </citation>
    <scope>NUCLEOTIDE SEQUENCE</scope>
    <source>
        <strain evidence="2">CAQ_001_2017</strain>
    </source>
</reference>
<name>A0A9P8IFC5_9PEZI</name>
<feature type="non-terminal residue" evidence="2">
    <location>
        <position position="251"/>
    </location>
</feature>
<gene>
    <name evidence="2" type="ORF">GP486_007696</name>
</gene>
<dbReference type="Proteomes" id="UP000750711">
    <property type="component" value="Unassembled WGS sequence"/>
</dbReference>
<evidence type="ECO:0000313" key="3">
    <source>
        <dbReference type="Proteomes" id="UP000750711"/>
    </source>
</evidence>
<accession>A0A9P8IFC5</accession>
<dbReference type="EMBL" id="JAGHQM010002343">
    <property type="protein sequence ID" value="KAH0550939.1"/>
    <property type="molecule type" value="Genomic_DNA"/>
</dbReference>
<evidence type="ECO:0000313" key="2">
    <source>
        <dbReference type="EMBL" id="KAH0550939.1"/>
    </source>
</evidence>
<organism evidence="2 3">
    <name type="scientific">Trichoglossum hirsutum</name>
    <dbReference type="NCBI Taxonomy" id="265104"/>
    <lineage>
        <taxon>Eukaryota</taxon>
        <taxon>Fungi</taxon>
        <taxon>Dikarya</taxon>
        <taxon>Ascomycota</taxon>
        <taxon>Pezizomycotina</taxon>
        <taxon>Geoglossomycetes</taxon>
        <taxon>Geoglossales</taxon>
        <taxon>Geoglossaceae</taxon>
        <taxon>Trichoglossum</taxon>
    </lineage>
</organism>
<keyword evidence="3" id="KW-1185">Reference proteome</keyword>
<proteinExistence type="predicted"/>
<dbReference type="PANTHER" id="PTHR39398">
    <property type="entry name" value="YALI0F14311P"/>
    <property type="match status" value="1"/>
</dbReference>
<evidence type="ECO:0000256" key="1">
    <source>
        <dbReference type="SAM" id="MobiDB-lite"/>
    </source>
</evidence>
<comment type="caution">
    <text evidence="2">The sequence shown here is derived from an EMBL/GenBank/DDBJ whole genome shotgun (WGS) entry which is preliminary data.</text>
</comment>
<protein>
    <recommendedName>
        <fullName evidence="4">CSN8/PSMD8/EIF3K domain-containing protein</fullName>
    </recommendedName>
</protein>
<feature type="region of interest" description="Disordered" evidence="1">
    <location>
        <begin position="23"/>
        <end position="50"/>
    </location>
</feature>
<sequence length="251" mass="27259">MGFCADSGGGSELERQFASLSLQAGGGMGTGTGEEAVTPASKQETPTTAMTTATTAAATTTTMTMTTAAASTAAAAPVAVLANSNAQSTEKTLSTLILAMRKLREGIIASNRLDDFSTRAYIFCIRATILMKHKESYHPALLHLLRIMDPRLPLPPTEKHEFVGYLLLDLACRQNDLAQAFAARNQHRYSDRRVDSVLRALAHDNYVLFWKVRGEVDGYQGGLMAFAEEEMRVLALKCLSRSYLCAERAFV</sequence>